<dbReference type="Gene3D" id="1.10.10.10">
    <property type="entry name" value="Winged helix-like DNA-binding domain superfamily/Winged helix DNA-binding domain"/>
    <property type="match status" value="2"/>
</dbReference>
<dbReference type="GO" id="GO:0005737">
    <property type="term" value="C:cytoplasm"/>
    <property type="evidence" value="ECO:0007669"/>
    <property type="project" value="UniProtKB-SubCell"/>
</dbReference>
<keyword evidence="3 5" id="KW-0159">Chromosome partition</keyword>
<dbReference type="Pfam" id="PF04079">
    <property type="entry name" value="SMC_ScpB"/>
    <property type="match status" value="1"/>
</dbReference>
<comment type="caution">
    <text evidence="6">The sequence shown here is derived from an EMBL/GenBank/DDBJ whole genome shotgun (WGS) entry which is preliminary data.</text>
</comment>
<comment type="similarity">
    <text evidence="5">Belongs to the ScpB family.</text>
</comment>
<evidence type="ECO:0000313" key="6">
    <source>
        <dbReference type="EMBL" id="HFI91309.1"/>
    </source>
</evidence>
<evidence type="ECO:0000256" key="1">
    <source>
        <dbReference type="ARBA" id="ARBA00022490"/>
    </source>
</evidence>
<dbReference type="PANTHER" id="PTHR34298">
    <property type="entry name" value="SEGREGATION AND CONDENSATION PROTEIN B"/>
    <property type="match status" value="1"/>
</dbReference>
<dbReference type="NCBIfam" id="TIGR00281">
    <property type="entry name" value="SMC-Scp complex subunit ScpB"/>
    <property type="match status" value="1"/>
</dbReference>
<dbReference type="PANTHER" id="PTHR34298:SF2">
    <property type="entry name" value="SEGREGATION AND CONDENSATION PROTEIN B"/>
    <property type="match status" value="1"/>
</dbReference>
<dbReference type="SUPFAM" id="SSF46785">
    <property type="entry name" value="Winged helix' DNA-binding domain"/>
    <property type="match status" value="2"/>
</dbReference>
<keyword evidence="2 5" id="KW-0132">Cell division</keyword>
<keyword evidence="1 5" id="KW-0963">Cytoplasm</keyword>
<organism evidence="6">
    <name type="scientific">Ignavibacterium album</name>
    <dbReference type="NCBI Taxonomy" id="591197"/>
    <lineage>
        <taxon>Bacteria</taxon>
        <taxon>Pseudomonadati</taxon>
        <taxon>Ignavibacteriota</taxon>
        <taxon>Ignavibacteria</taxon>
        <taxon>Ignavibacteriales</taxon>
        <taxon>Ignavibacteriaceae</taxon>
        <taxon>Ignavibacterium</taxon>
    </lineage>
</organism>
<comment type="subcellular location">
    <subcellularLocation>
        <location evidence="5">Cytoplasm</location>
    </subcellularLocation>
    <text evidence="5">Associated with two foci at the outer edges of the nucleoid region in young cells, and at four foci within both cell halves in older cells.</text>
</comment>
<dbReference type="InterPro" id="IPR005234">
    <property type="entry name" value="ScpB_csome_segregation"/>
</dbReference>
<dbReference type="EMBL" id="DSUJ01000008">
    <property type="protein sequence ID" value="HFI91309.1"/>
    <property type="molecule type" value="Genomic_DNA"/>
</dbReference>
<gene>
    <name evidence="5 6" type="primary">scpB</name>
    <name evidence="6" type="ORF">ENS31_07220</name>
</gene>
<dbReference type="PIRSF" id="PIRSF019345">
    <property type="entry name" value="ScpB"/>
    <property type="match status" value="1"/>
</dbReference>
<dbReference type="HAMAP" id="MF_01804">
    <property type="entry name" value="ScpB"/>
    <property type="match status" value="1"/>
</dbReference>
<evidence type="ECO:0000256" key="2">
    <source>
        <dbReference type="ARBA" id="ARBA00022618"/>
    </source>
</evidence>
<dbReference type="GO" id="GO:0051301">
    <property type="term" value="P:cell division"/>
    <property type="evidence" value="ECO:0007669"/>
    <property type="project" value="UniProtKB-KW"/>
</dbReference>
<protein>
    <recommendedName>
        <fullName evidence="5">Segregation and condensation protein B</fullName>
    </recommendedName>
</protein>
<keyword evidence="4 5" id="KW-0131">Cell cycle</keyword>
<reference evidence="6" key="1">
    <citation type="journal article" date="2020" name="mSystems">
        <title>Genome- and Community-Level Interaction Insights into Carbon Utilization and Element Cycling Functions of Hydrothermarchaeota in Hydrothermal Sediment.</title>
        <authorList>
            <person name="Zhou Z."/>
            <person name="Liu Y."/>
            <person name="Xu W."/>
            <person name="Pan J."/>
            <person name="Luo Z.H."/>
            <person name="Li M."/>
        </authorList>
    </citation>
    <scope>NUCLEOTIDE SEQUENCE [LARGE SCALE GENOMIC DNA]</scope>
    <source>
        <strain evidence="6">SpSt-479</strain>
    </source>
</reference>
<dbReference type="GO" id="GO:0006260">
    <property type="term" value="P:DNA replication"/>
    <property type="evidence" value="ECO:0007669"/>
    <property type="project" value="UniProtKB-UniRule"/>
</dbReference>
<evidence type="ECO:0000256" key="3">
    <source>
        <dbReference type="ARBA" id="ARBA00022829"/>
    </source>
</evidence>
<evidence type="ECO:0000256" key="4">
    <source>
        <dbReference type="ARBA" id="ARBA00023306"/>
    </source>
</evidence>
<dbReference type="AlphaFoldDB" id="A0A7V3E7K4"/>
<dbReference type="InterPro" id="IPR036388">
    <property type="entry name" value="WH-like_DNA-bd_sf"/>
</dbReference>
<accession>A0A7V3E7K4</accession>
<proteinExistence type="inferred from homology"/>
<dbReference type="GO" id="GO:0051304">
    <property type="term" value="P:chromosome separation"/>
    <property type="evidence" value="ECO:0007669"/>
    <property type="project" value="InterPro"/>
</dbReference>
<evidence type="ECO:0000256" key="5">
    <source>
        <dbReference type="HAMAP-Rule" id="MF_01804"/>
    </source>
</evidence>
<sequence>MENIYKNIIEALIFSSDEPLTNAEIIKAIKGIDGEDAEITAEDINSAIDILNQEYEATSRAVKIVKIAGGYLFATREEYAKYIGYLSSEKTKRRLSQAALETLAIIAYKQPITKPELESIRGVNSDYILATLLDKKLITISGRAETIGRPLLYTTTEEFLKYFGLNSLSDLPKPREIEEIMQDEDFIEQRNKIMMNAVEETLEKESENEENSDETE</sequence>
<name>A0A7V3E7K4_9BACT</name>
<dbReference type="InterPro" id="IPR036390">
    <property type="entry name" value="WH_DNA-bd_sf"/>
</dbReference>
<comment type="subunit">
    <text evidence="5">Homodimer. Homodimerization may be required to stabilize the binding of ScpA to the Smc head domains. Component of a cohesin-like complex composed of ScpA, ScpB and the Smc homodimer, in which ScpA and ScpB bind to the head domain of Smc. The presence of the three proteins is required for the association of the complex with DNA.</text>
</comment>
<comment type="function">
    <text evidence="5">Participates in chromosomal partition during cell division. May act via the formation of a condensin-like complex containing Smc and ScpA that pull DNA away from mid-cell into both cell halves.</text>
</comment>